<keyword evidence="3" id="KW-0411">Iron-sulfur</keyword>
<dbReference type="InterPro" id="IPR001080">
    <property type="entry name" value="3Fe4S_ferredoxin"/>
</dbReference>
<comment type="caution">
    <text evidence="6">The sequence shown here is derived from an EMBL/GenBank/DDBJ whole genome shotgun (WGS) entry which is preliminary data.</text>
</comment>
<sequence>MAGLKLPAFRFSPTCSLRAGPLAFDRRPRLVGQRRLPLRAAASATEYLTPSGLPDYYEILQVDDDASPQAIKTAYRDLTRVCHPDLTGGKGHNICILLNEAYDVLMDTKGRQQYNALLEQALKDAEDDFTGLPLSTWLPATGQGLNEDPAENRGVFVDEGACIGCKQCVWCAPNTFEIEDSWGRSRAHTQWADTEDDLQAAIEACPVDCISFVQRDQLAALEHVMQHIVKRVDVGTMMGGAGGRVPDVFESTHHFMRKRDERLKHESTDPLRATPMQREARKKAARDLSEQRSGGWFGRLHQVFRSNMGGNVVQQEDAARAARGQVGYRKRAMRARQEETIPVHRALVPASYYPPLLKQQ</sequence>
<dbReference type="SMART" id="SM00271">
    <property type="entry name" value="DnaJ"/>
    <property type="match status" value="1"/>
</dbReference>
<reference evidence="6 7" key="1">
    <citation type="journal article" date="2024" name="Nat. Commun.">
        <title>Phylogenomics reveals the evolutionary origins of lichenization in chlorophyte algae.</title>
        <authorList>
            <person name="Puginier C."/>
            <person name="Libourel C."/>
            <person name="Otte J."/>
            <person name="Skaloud P."/>
            <person name="Haon M."/>
            <person name="Grisel S."/>
            <person name="Petersen M."/>
            <person name="Berrin J.G."/>
            <person name="Delaux P.M."/>
            <person name="Dal Grande F."/>
            <person name="Keller J."/>
        </authorList>
    </citation>
    <scope>NUCLEOTIDE SEQUENCE [LARGE SCALE GENOMIC DNA]</scope>
    <source>
        <strain evidence="6 7">SAG 2145</strain>
    </source>
</reference>
<dbReference type="Proteomes" id="UP001438707">
    <property type="component" value="Unassembled WGS sequence"/>
</dbReference>
<dbReference type="Gene3D" id="1.10.287.110">
    <property type="entry name" value="DnaJ domain"/>
    <property type="match status" value="1"/>
</dbReference>
<protein>
    <submittedName>
        <fullName evidence="6">Uncharacterized protein</fullName>
    </submittedName>
</protein>
<gene>
    <name evidence="6" type="ORF">WJX74_000483</name>
</gene>
<dbReference type="PANTHER" id="PTHR45295:SF1">
    <property type="entry name" value="CHAPERONE PROTEIN DNAJ C76, CHLOROPLASTIC"/>
    <property type="match status" value="1"/>
</dbReference>
<dbReference type="InterPro" id="IPR001623">
    <property type="entry name" value="DnaJ_domain"/>
</dbReference>
<dbReference type="AlphaFoldDB" id="A0AAW1SDP3"/>
<evidence type="ECO:0000256" key="1">
    <source>
        <dbReference type="ARBA" id="ARBA00022723"/>
    </source>
</evidence>
<dbReference type="SUPFAM" id="SSF54862">
    <property type="entry name" value="4Fe-4S ferredoxins"/>
    <property type="match status" value="1"/>
</dbReference>
<name>A0AAW1SDP3_9CHLO</name>
<keyword evidence="7" id="KW-1185">Reference proteome</keyword>
<evidence type="ECO:0000313" key="7">
    <source>
        <dbReference type="Proteomes" id="UP001438707"/>
    </source>
</evidence>
<evidence type="ECO:0000256" key="2">
    <source>
        <dbReference type="ARBA" id="ARBA00023004"/>
    </source>
</evidence>
<dbReference type="GO" id="GO:0051536">
    <property type="term" value="F:iron-sulfur cluster binding"/>
    <property type="evidence" value="ECO:0007669"/>
    <property type="project" value="UniProtKB-KW"/>
</dbReference>
<dbReference type="GO" id="GO:0005506">
    <property type="term" value="F:iron ion binding"/>
    <property type="evidence" value="ECO:0007669"/>
    <property type="project" value="InterPro"/>
</dbReference>
<accession>A0AAW1SDP3</accession>
<dbReference type="InterPro" id="IPR017896">
    <property type="entry name" value="4Fe4S_Fe-S-bd"/>
</dbReference>
<dbReference type="Pfam" id="PF00226">
    <property type="entry name" value="DnaJ"/>
    <property type="match status" value="1"/>
</dbReference>
<dbReference type="Gene3D" id="3.30.70.20">
    <property type="match status" value="1"/>
</dbReference>
<organism evidence="6 7">
    <name type="scientific">Apatococcus lobatus</name>
    <dbReference type="NCBI Taxonomy" id="904363"/>
    <lineage>
        <taxon>Eukaryota</taxon>
        <taxon>Viridiplantae</taxon>
        <taxon>Chlorophyta</taxon>
        <taxon>core chlorophytes</taxon>
        <taxon>Trebouxiophyceae</taxon>
        <taxon>Chlorellales</taxon>
        <taxon>Chlorellaceae</taxon>
        <taxon>Apatococcus</taxon>
    </lineage>
</organism>
<evidence type="ECO:0000313" key="6">
    <source>
        <dbReference type="EMBL" id="KAK9844291.1"/>
    </source>
</evidence>
<dbReference type="PROSITE" id="PS51379">
    <property type="entry name" value="4FE4S_FER_2"/>
    <property type="match status" value="1"/>
</dbReference>
<evidence type="ECO:0000256" key="3">
    <source>
        <dbReference type="ARBA" id="ARBA00023014"/>
    </source>
</evidence>
<evidence type="ECO:0000259" key="4">
    <source>
        <dbReference type="PROSITE" id="PS50076"/>
    </source>
</evidence>
<dbReference type="EMBL" id="JALJOS010000001">
    <property type="protein sequence ID" value="KAK9844291.1"/>
    <property type="molecule type" value="Genomic_DNA"/>
</dbReference>
<evidence type="ECO:0000259" key="5">
    <source>
        <dbReference type="PROSITE" id="PS51379"/>
    </source>
</evidence>
<proteinExistence type="predicted"/>
<keyword evidence="1" id="KW-0479">Metal-binding</keyword>
<dbReference type="GO" id="GO:0009055">
    <property type="term" value="F:electron transfer activity"/>
    <property type="evidence" value="ECO:0007669"/>
    <property type="project" value="InterPro"/>
</dbReference>
<feature type="domain" description="J" evidence="4">
    <location>
        <begin position="55"/>
        <end position="118"/>
    </location>
</feature>
<dbReference type="PRINTS" id="PR00352">
    <property type="entry name" value="3FE4SFRDOXIN"/>
</dbReference>
<dbReference type="PROSITE" id="PS50076">
    <property type="entry name" value="DNAJ_2"/>
    <property type="match status" value="1"/>
</dbReference>
<dbReference type="PANTHER" id="PTHR45295">
    <property type="entry name" value="CHAPERONE PROTEIN DNAJ C76, CHLOROPLASTIC"/>
    <property type="match status" value="1"/>
</dbReference>
<feature type="domain" description="4Fe-4S ferredoxin-type" evidence="5">
    <location>
        <begin position="153"/>
        <end position="181"/>
    </location>
</feature>
<keyword evidence="2" id="KW-0408">Iron</keyword>
<dbReference type="Pfam" id="PF13370">
    <property type="entry name" value="Fer4_13"/>
    <property type="match status" value="1"/>
</dbReference>
<dbReference type="InterPro" id="IPR036869">
    <property type="entry name" value="J_dom_sf"/>
</dbReference>
<dbReference type="SUPFAM" id="SSF46565">
    <property type="entry name" value="Chaperone J-domain"/>
    <property type="match status" value="1"/>
</dbReference>
<dbReference type="CDD" id="cd06257">
    <property type="entry name" value="DnaJ"/>
    <property type="match status" value="1"/>
</dbReference>